<keyword evidence="3" id="KW-1185">Reference proteome</keyword>
<name>A0A316L4S7_9FLAO</name>
<sequence length="252" mass="28565">MSKIFGKIRRTLLKENRFSKYLLYVLGEVVLVVIGILIALQINNWNEARKQSIKEEGLLVALVEDFEENKIRIEEAISKEKDMIEMSKSLIGAMQSDQKDVNTDSIRFWVASGAKSWWKAQFVTGTYDAMVSSGKIEILESDDLKRILSQFAADIDSGFEDHEESMSYLVEMNRISADVAPAVLHDIQREELGVSASSKDFDASVKKLIGNNAYLGLLISKTWLETLRVGYQEKLLVYIDEILTICKAEQNK</sequence>
<evidence type="ECO:0000256" key="1">
    <source>
        <dbReference type="SAM" id="Phobius"/>
    </source>
</evidence>
<dbReference type="RefSeq" id="WP_109660275.1">
    <property type="nucleotide sequence ID" value="NZ_QGEG01000001.1"/>
</dbReference>
<dbReference type="Proteomes" id="UP000245762">
    <property type="component" value="Unassembled WGS sequence"/>
</dbReference>
<dbReference type="AlphaFoldDB" id="A0A316L4S7"/>
<evidence type="ECO:0000313" key="3">
    <source>
        <dbReference type="Proteomes" id="UP000245762"/>
    </source>
</evidence>
<proteinExistence type="predicted"/>
<feature type="transmembrane region" description="Helical" evidence="1">
    <location>
        <begin position="21"/>
        <end position="42"/>
    </location>
</feature>
<keyword evidence="1" id="KW-0812">Transmembrane</keyword>
<comment type="caution">
    <text evidence="2">The sequence shown here is derived from an EMBL/GenBank/DDBJ whole genome shotgun (WGS) entry which is preliminary data.</text>
</comment>
<dbReference type="InterPro" id="IPR045749">
    <property type="entry name" value="DUF6090"/>
</dbReference>
<organism evidence="2 3">
    <name type="scientific">Flagellimonas aquimarina</name>
    <dbReference type="NCBI Taxonomy" id="2201895"/>
    <lineage>
        <taxon>Bacteria</taxon>
        <taxon>Pseudomonadati</taxon>
        <taxon>Bacteroidota</taxon>
        <taxon>Flavobacteriia</taxon>
        <taxon>Flavobacteriales</taxon>
        <taxon>Flavobacteriaceae</taxon>
        <taxon>Flagellimonas</taxon>
    </lineage>
</organism>
<protein>
    <submittedName>
        <fullName evidence="2">Uncharacterized protein</fullName>
    </submittedName>
</protein>
<gene>
    <name evidence="2" type="ORF">DKG77_03625</name>
</gene>
<evidence type="ECO:0000313" key="2">
    <source>
        <dbReference type="EMBL" id="PWL39929.1"/>
    </source>
</evidence>
<reference evidence="2 3" key="1">
    <citation type="submission" date="2018-05" db="EMBL/GenBank/DDBJ databases">
        <title>Complete genome sequence of Flagellimonas aquimarina ECD12 isolated from seaweed Ecklonia cava.</title>
        <authorList>
            <person name="Choi S."/>
            <person name="Seong C."/>
        </authorList>
    </citation>
    <scope>NUCLEOTIDE SEQUENCE [LARGE SCALE GENOMIC DNA]</scope>
    <source>
        <strain evidence="2 3">ECD12</strain>
    </source>
</reference>
<keyword evidence="1" id="KW-1133">Transmembrane helix</keyword>
<dbReference type="Pfam" id="PF19578">
    <property type="entry name" value="DUF6090"/>
    <property type="match status" value="1"/>
</dbReference>
<dbReference type="EMBL" id="QGEG01000001">
    <property type="protein sequence ID" value="PWL39929.1"/>
    <property type="molecule type" value="Genomic_DNA"/>
</dbReference>
<accession>A0A316L4S7</accession>
<dbReference type="OrthoDB" id="821805at2"/>
<keyword evidence="1" id="KW-0472">Membrane</keyword>